<sequence length="65" mass="7261">MRKFIFSSTMLSAIFGGLGTVQATARGPRDWRLILMWISWGLTVAIAAGTVIKNTQERENELGEY</sequence>
<evidence type="ECO:0000313" key="3">
    <source>
        <dbReference type="Proteomes" id="UP000317998"/>
    </source>
</evidence>
<organism evidence="2 3">
    <name type="scientific">Homoserinimonas aerilata</name>
    <dbReference type="NCBI Taxonomy" id="1162970"/>
    <lineage>
        <taxon>Bacteria</taxon>
        <taxon>Bacillati</taxon>
        <taxon>Actinomycetota</taxon>
        <taxon>Actinomycetes</taxon>
        <taxon>Micrococcales</taxon>
        <taxon>Microbacteriaceae</taxon>
        <taxon>Homoserinimonas</taxon>
    </lineage>
</organism>
<dbReference type="RefSeq" id="WP_141879734.1">
    <property type="nucleotide sequence ID" value="NZ_VFOM01000001.1"/>
</dbReference>
<dbReference type="Proteomes" id="UP000317998">
    <property type="component" value="Unassembled WGS sequence"/>
</dbReference>
<comment type="caution">
    <text evidence="2">The sequence shown here is derived from an EMBL/GenBank/DDBJ whole genome shotgun (WGS) entry which is preliminary data.</text>
</comment>
<evidence type="ECO:0000313" key="2">
    <source>
        <dbReference type="EMBL" id="TQL47495.1"/>
    </source>
</evidence>
<keyword evidence="1" id="KW-0812">Transmembrane</keyword>
<reference evidence="2 3" key="1">
    <citation type="submission" date="2019-06" db="EMBL/GenBank/DDBJ databases">
        <title>Sequencing the genomes of 1000 actinobacteria strains.</title>
        <authorList>
            <person name="Klenk H.-P."/>
        </authorList>
    </citation>
    <scope>NUCLEOTIDE SEQUENCE [LARGE SCALE GENOMIC DNA]</scope>
    <source>
        <strain evidence="2 3">DSM 26477</strain>
    </source>
</reference>
<dbReference type="AlphaFoldDB" id="A0A542YHC1"/>
<evidence type="ECO:0000256" key="1">
    <source>
        <dbReference type="SAM" id="Phobius"/>
    </source>
</evidence>
<proteinExistence type="predicted"/>
<keyword evidence="3" id="KW-1185">Reference proteome</keyword>
<protein>
    <submittedName>
        <fullName evidence="2">Uncharacterized protein</fullName>
    </submittedName>
</protein>
<feature type="transmembrane region" description="Helical" evidence="1">
    <location>
        <begin position="33"/>
        <end position="52"/>
    </location>
</feature>
<name>A0A542YHC1_9MICO</name>
<dbReference type="EMBL" id="VFOM01000001">
    <property type="protein sequence ID" value="TQL47495.1"/>
    <property type="molecule type" value="Genomic_DNA"/>
</dbReference>
<keyword evidence="1" id="KW-1133">Transmembrane helix</keyword>
<gene>
    <name evidence="2" type="ORF">FB562_0558</name>
</gene>
<dbReference type="OrthoDB" id="5120536at2"/>
<accession>A0A542YHC1</accession>
<keyword evidence="1" id="KW-0472">Membrane</keyword>